<reference evidence="6 7" key="1">
    <citation type="journal article" date="2014" name="PLoS ONE">
        <title>The first complete genome sequence of the class fimbriimonadia in the phylum armatimonadetes.</title>
        <authorList>
            <person name="Hu Z.Y."/>
            <person name="Wang Y.Z."/>
            <person name="Im W.T."/>
            <person name="Wang S.Y."/>
            <person name="Zhao G.P."/>
            <person name="Zheng H.J."/>
            <person name="Quan Z.X."/>
        </authorList>
    </citation>
    <scope>NUCLEOTIDE SEQUENCE [LARGE SCALE GENOMIC DNA]</scope>
    <source>
        <strain evidence="6">Gsoil 348</strain>
    </source>
</reference>
<evidence type="ECO:0000256" key="4">
    <source>
        <dbReference type="SAM" id="SignalP"/>
    </source>
</evidence>
<evidence type="ECO:0000313" key="7">
    <source>
        <dbReference type="Proteomes" id="UP000027982"/>
    </source>
</evidence>
<accession>A0A068NME0</accession>
<dbReference type="OrthoDB" id="4174719at2"/>
<dbReference type="AlphaFoldDB" id="A0A068NME0"/>
<dbReference type="GO" id="GO:0006979">
    <property type="term" value="P:response to oxidative stress"/>
    <property type="evidence" value="ECO:0007669"/>
    <property type="project" value="InterPro"/>
</dbReference>
<dbReference type="PANTHER" id="PTHR10173">
    <property type="entry name" value="METHIONINE SULFOXIDE REDUCTASE"/>
    <property type="match status" value="1"/>
</dbReference>
<dbReference type="STRING" id="661478.OP10G_0582"/>
<gene>
    <name evidence="6" type="ORF">OP10G_0582</name>
</gene>
<comment type="catalytic activity">
    <reaction evidence="3">
        <text>L-methionyl-[protein] + [thioredoxin]-disulfide + H2O = L-methionyl-(R)-S-oxide-[protein] + [thioredoxin]-dithiol</text>
        <dbReference type="Rhea" id="RHEA:24164"/>
        <dbReference type="Rhea" id="RHEA-COMP:10698"/>
        <dbReference type="Rhea" id="RHEA-COMP:10700"/>
        <dbReference type="Rhea" id="RHEA-COMP:12313"/>
        <dbReference type="Rhea" id="RHEA-COMP:12314"/>
        <dbReference type="ChEBI" id="CHEBI:15377"/>
        <dbReference type="ChEBI" id="CHEBI:16044"/>
        <dbReference type="ChEBI" id="CHEBI:29950"/>
        <dbReference type="ChEBI" id="CHEBI:45764"/>
        <dbReference type="ChEBI" id="CHEBI:50058"/>
        <dbReference type="EC" id="1.8.4.12"/>
    </reaction>
</comment>
<dbReference type="EMBL" id="CP007139">
    <property type="protein sequence ID" value="AIE83950.1"/>
    <property type="molecule type" value="Genomic_DNA"/>
</dbReference>
<name>A0A068NME0_FIMGI</name>
<dbReference type="SUPFAM" id="SSF51316">
    <property type="entry name" value="Mss4-like"/>
    <property type="match status" value="1"/>
</dbReference>
<dbReference type="eggNOG" id="COG0229">
    <property type="taxonomic scope" value="Bacteria"/>
</dbReference>
<evidence type="ECO:0000256" key="2">
    <source>
        <dbReference type="ARBA" id="ARBA00023002"/>
    </source>
</evidence>
<dbReference type="InterPro" id="IPR011057">
    <property type="entry name" value="Mss4-like_sf"/>
</dbReference>
<dbReference type="Gene3D" id="2.170.150.20">
    <property type="entry name" value="Peptide methionine sulfoxide reductase"/>
    <property type="match status" value="1"/>
</dbReference>
<proteinExistence type="predicted"/>
<dbReference type="GO" id="GO:0030091">
    <property type="term" value="P:protein repair"/>
    <property type="evidence" value="ECO:0007669"/>
    <property type="project" value="InterPro"/>
</dbReference>
<dbReference type="Pfam" id="PF01641">
    <property type="entry name" value="SelR"/>
    <property type="match status" value="1"/>
</dbReference>
<evidence type="ECO:0000259" key="5">
    <source>
        <dbReference type="PROSITE" id="PS51790"/>
    </source>
</evidence>
<feature type="chain" id="PRO_5001651797" description="peptide-methionine (R)-S-oxide reductase" evidence="4">
    <location>
        <begin position="25"/>
        <end position="176"/>
    </location>
</feature>
<feature type="domain" description="MsrB" evidence="5">
    <location>
        <begin position="48"/>
        <end position="170"/>
    </location>
</feature>
<keyword evidence="2" id="KW-0560">Oxidoreductase</keyword>
<evidence type="ECO:0000313" key="6">
    <source>
        <dbReference type="EMBL" id="AIE83950.1"/>
    </source>
</evidence>
<dbReference type="EC" id="1.8.4.12" evidence="1"/>
<evidence type="ECO:0000256" key="3">
    <source>
        <dbReference type="ARBA" id="ARBA00048488"/>
    </source>
</evidence>
<dbReference type="GO" id="GO:0005737">
    <property type="term" value="C:cytoplasm"/>
    <property type="evidence" value="ECO:0007669"/>
    <property type="project" value="TreeGrafter"/>
</dbReference>
<dbReference type="InterPro" id="IPR002579">
    <property type="entry name" value="Met_Sox_Rdtase_MsrB_dom"/>
</dbReference>
<dbReference type="HOGENOM" id="CLU_031040_8_2_0"/>
<sequence>MKGSSMVKSISLLAFAIAIGCATAATSGPIDGLAKVTSKTKFAVTKADAEWKRTLAPDAYLILRKADTERAYSGKYWDFHGKGTYLCAACDLELFSSDDKFDSQTGWPSFTREIKHGRTLTRTDLSDGMERDEVVCSRCGSHLGHVFDDGPEPTHLRFCMNSPALKFKPKKSAPGP</sequence>
<dbReference type="PANTHER" id="PTHR10173:SF52">
    <property type="entry name" value="METHIONINE-R-SULFOXIDE REDUCTASE B1"/>
    <property type="match status" value="1"/>
</dbReference>
<dbReference type="InterPro" id="IPR028427">
    <property type="entry name" value="Met_Sox_Rdtase_MsrB"/>
</dbReference>
<keyword evidence="4" id="KW-0732">Signal</keyword>
<keyword evidence="7" id="KW-1185">Reference proteome</keyword>
<dbReference type="Proteomes" id="UP000027982">
    <property type="component" value="Chromosome"/>
</dbReference>
<dbReference type="PROSITE" id="PS51790">
    <property type="entry name" value="MSRB"/>
    <property type="match status" value="1"/>
</dbReference>
<dbReference type="KEGG" id="fgi:OP10G_0582"/>
<dbReference type="NCBIfam" id="TIGR00357">
    <property type="entry name" value="peptide-methionine (R)-S-oxide reductase MsrB"/>
    <property type="match status" value="1"/>
</dbReference>
<feature type="signal peptide" evidence="4">
    <location>
        <begin position="1"/>
        <end position="24"/>
    </location>
</feature>
<evidence type="ECO:0000256" key="1">
    <source>
        <dbReference type="ARBA" id="ARBA00012499"/>
    </source>
</evidence>
<organism evidence="6 7">
    <name type="scientific">Fimbriimonas ginsengisoli Gsoil 348</name>
    <dbReference type="NCBI Taxonomy" id="661478"/>
    <lineage>
        <taxon>Bacteria</taxon>
        <taxon>Bacillati</taxon>
        <taxon>Armatimonadota</taxon>
        <taxon>Fimbriimonadia</taxon>
        <taxon>Fimbriimonadales</taxon>
        <taxon>Fimbriimonadaceae</taxon>
        <taxon>Fimbriimonas</taxon>
    </lineage>
</organism>
<dbReference type="PROSITE" id="PS51257">
    <property type="entry name" value="PROKAR_LIPOPROTEIN"/>
    <property type="match status" value="1"/>
</dbReference>
<dbReference type="GO" id="GO:0033743">
    <property type="term" value="F:peptide-methionine (R)-S-oxide reductase activity"/>
    <property type="evidence" value="ECO:0007669"/>
    <property type="project" value="UniProtKB-EC"/>
</dbReference>
<protein>
    <recommendedName>
        <fullName evidence="1">peptide-methionine (R)-S-oxide reductase</fullName>
        <ecNumber evidence="1">1.8.4.12</ecNumber>
    </recommendedName>
</protein>